<proteinExistence type="predicted"/>
<protein>
    <submittedName>
        <fullName evidence="4">Glucose/arabinose dehydrogenase</fullName>
    </submittedName>
</protein>
<dbReference type="InterPro" id="IPR011041">
    <property type="entry name" value="Quinoprot_gluc/sorb_DH_b-prop"/>
</dbReference>
<feature type="region of interest" description="Disordered" evidence="1">
    <location>
        <begin position="228"/>
        <end position="249"/>
    </location>
</feature>
<feature type="domain" description="Glucose/Sorbosone dehydrogenase" evidence="3">
    <location>
        <begin position="52"/>
        <end position="348"/>
    </location>
</feature>
<dbReference type="PANTHER" id="PTHR19328">
    <property type="entry name" value="HEDGEHOG-INTERACTING PROTEIN"/>
    <property type="match status" value="1"/>
</dbReference>
<dbReference type="OrthoDB" id="9770043at2"/>
<keyword evidence="5" id="KW-1185">Reference proteome</keyword>
<gene>
    <name evidence="4" type="ORF">C8P63_12728</name>
</gene>
<feature type="signal peptide" evidence="2">
    <location>
        <begin position="1"/>
        <end position="25"/>
    </location>
</feature>
<evidence type="ECO:0000256" key="2">
    <source>
        <dbReference type="SAM" id="SignalP"/>
    </source>
</evidence>
<dbReference type="SUPFAM" id="SSF50952">
    <property type="entry name" value="Soluble quinoprotein glucose dehydrogenase"/>
    <property type="match status" value="1"/>
</dbReference>
<accession>A0A2T6BCA6</accession>
<dbReference type="Proteomes" id="UP000244240">
    <property type="component" value="Unassembled WGS sequence"/>
</dbReference>
<name>A0A2T6BCA6_9BACL</name>
<dbReference type="RefSeq" id="WP_108025697.1">
    <property type="nucleotide sequence ID" value="NZ_QBKR01000027.1"/>
</dbReference>
<evidence type="ECO:0000259" key="3">
    <source>
        <dbReference type="Pfam" id="PF07995"/>
    </source>
</evidence>
<dbReference type="InterPro" id="IPR012938">
    <property type="entry name" value="Glc/Sorbosone_DH"/>
</dbReference>
<evidence type="ECO:0000313" key="5">
    <source>
        <dbReference type="Proteomes" id="UP000244240"/>
    </source>
</evidence>
<evidence type="ECO:0000313" key="4">
    <source>
        <dbReference type="EMBL" id="PTX53708.1"/>
    </source>
</evidence>
<feature type="region of interest" description="Disordered" evidence="1">
    <location>
        <begin position="23"/>
        <end position="45"/>
    </location>
</feature>
<keyword evidence="2" id="KW-0732">Signal</keyword>
<reference evidence="4 5" key="1">
    <citation type="submission" date="2018-04" db="EMBL/GenBank/DDBJ databases">
        <title>Genomic Encyclopedia of Archaeal and Bacterial Type Strains, Phase II (KMG-II): from individual species to whole genera.</title>
        <authorList>
            <person name="Goeker M."/>
        </authorList>
    </citation>
    <scope>NUCLEOTIDE SEQUENCE [LARGE SCALE GENOMIC DNA]</scope>
    <source>
        <strain evidence="4 5">DSM 45787</strain>
    </source>
</reference>
<dbReference type="InterPro" id="IPR011042">
    <property type="entry name" value="6-blade_b-propeller_TolB-like"/>
</dbReference>
<dbReference type="Gene3D" id="2.120.10.30">
    <property type="entry name" value="TolB, C-terminal domain"/>
    <property type="match status" value="1"/>
</dbReference>
<dbReference type="EMBL" id="QBKR01000027">
    <property type="protein sequence ID" value="PTX53708.1"/>
    <property type="molecule type" value="Genomic_DNA"/>
</dbReference>
<dbReference type="Pfam" id="PF07995">
    <property type="entry name" value="GSDH"/>
    <property type="match status" value="1"/>
</dbReference>
<dbReference type="PANTHER" id="PTHR19328:SF13">
    <property type="entry name" value="HIPL1 PROTEIN"/>
    <property type="match status" value="1"/>
</dbReference>
<feature type="chain" id="PRO_5038860571" evidence="2">
    <location>
        <begin position="26"/>
        <end position="363"/>
    </location>
</feature>
<evidence type="ECO:0000256" key="1">
    <source>
        <dbReference type="SAM" id="MobiDB-lite"/>
    </source>
</evidence>
<comment type="caution">
    <text evidence="4">The sequence shown here is derived from an EMBL/GenBank/DDBJ whole genome shotgun (WGS) entry which is preliminary data.</text>
</comment>
<dbReference type="PROSITE" id="PS51257">
    <property type="entry name" value="PROKAR_LIPOPROTEIN"/>
    <property type="match status" value="1"/>
</dbReference>
<dbReference type="AlphaFoldDB" id="A0A2T6BCA6"/>
<organism evidence="4 5">
    <name type="scientific">Melghirimyces profundicolus</name>
    <dbReference type="NCBI Taxonomy" id="1242148"/>
    <lineage>
        <taxon>Bacteria</taxon>
        <taxon>Bacillati</taxon>
        <taxon>Bacillota</taxon>
        <taxon>Bacilli</taxon>
        <taxon>Bacillales</taxon>
        <taxon>Thermoactinomycetaceae</taxon>
        <taxon>Melghirimyces</taxon>
    </lineage>
</organism>
<sequence>MKKRFGGWILACWMMVACTPASPPADPGGEEKQPMTEEQAGEEVETKVKHLRVPWSLVATDRFFYISERGGAIVEVPRSGGEPSRSELRLSKPVHHKGEGGFLGLALHPDRKSQDWLFAYHTYRDQGETKNRVILLEKKKGVWTEKKALLEDIPGGFIHNGGRLGIGPDGKLYITTGDAGRENMAQNLKSLAGKILRINPDGTIPTDNPFKGSPVYSYGHRNPQGLAWTDNGRMYSSEHGPSGSESGRDEINRIQAGKNYGWPVIKGDQKKKGMVSPLYQSGKDTWAPSGMAYLDGKLYVAGLRGEQVRSFSIQEKQTRLVDSGKGRLRDLVEVEGALYVLTNNTDGRGTPKKGDDLLLKLSP</sequence>